<dbReference type="AlphaFoldDB" id="A0AAC9BFJ4"/>
<evidence type="ECO:0000313" key="2">
    <source>
        <dbReference type="Proteomes" id="UP000077927"/>
    </source>
</evidence>
<dbReference type="Proteomes" id="UP000077927">
    <property type="component" value="Chromosome 1"/>
</dbReference>
<name>A0AAC9BFJ4_9RALS</name>
<dbReference type="RefSeq" id="WP_021197073.1">
    <property type="nucleotide sequence ID" value="NZ_CP012605.1"/>
</dbReference>
<dbReference type="EMBL" id="CP012605">
    <property type="protein sequence ID" value="ANH72836.1"/>
    <property type="molecule type" value="Genomic_DNA"/>
</dbReference>
<reference evidence="1 2" key="1">
    <citation type="submission" date="2015-09" db="EMBL/GenBank/DDBJ databases">
        <authorList>
            <person name="Xu Y."/>
            <person name="Nagy A."/>
            <person name="Liu N.T."/>
            <person name="Nou X."/>
        </authorList>
    </citation>
    <scope>NUCLEOTIDE SEQUENCE [LARGE SCALE GENOMIC DNA]</scope>
    <source>
        <strain evidence="1 2">FC1138</strain>
    </source>
</reference>
<proteinExistence type="predicted"/>
<dbReference type="GeneID" id="74308968"/>
<sequence length="41" mass="4326">MDFVYLAGLAVLALAVGGLLALTARLATRDQPTTHATEKKQ</sequence>
<protein>
    <submittedName>
        <fullName evidence="1">Membrane protein</fullName>
    </submittedName>
</protein>
<accession>A0AAC9BFJ4</accession>
<organism evidence="1 2">
    <name type="scientific">Ralstonia insidiosa</name>
    <dbReference type="NCBI Taxonomy" id="190721"/>
    <lineage>
        <taxon>Bacteria</taxon>
        <taxon>Pseudomonadati</taxon>
        <taxon>Pseudomonadota</taxon>
        <taxon>Betaproteobacteria</taxon>
        <taxon>Burkholderiales</taxon>
        <taxon>Burkholderiaceae</taxon>
        <taxon>Ralstonia</taxon>
    </lineage>
</organism>
<dbReference type="KEGG" id="rin:ACS15_3710"/>
<evidence type="ECO:0000313" key="1">
    <source>
        <dbReference type="EMBL" id="ANH72836.1"/>
    </source>
</evidence>
<gene>
    <name evidence="1" type="ORF">ACS15_3710</name>
</gene>